<dbReference type="Proteomes" id="UP001163603">
    <property type="component" value="Chromosome 13"/>
</dbReference>
<reference evidence="2" key="1">
    <citation type="journal article" date="2023" name="G3 (Bethesda)">
        <title>Genome assembly and association tests identify interacting loci associated with vigor, precocity, and sex in interspecific pistachio rootstocks.</title>
        <authorList>
            <person name="Palmer W."/>
            <person name="Jacygrad E."/>
            <person name="Sagayaradj S."/>
            <person name="Cavanaugh K."/>
            <person name="Han R."/>
            <person name="Bertier L."/>
            <person name="Beede B."/>
            <person name="Kafkas S."/>
            <person name="Golino D."/>
            <person name="Preece J."/>
            <person name="Michelmore R."/>
        </authorList>
    </citation>
    <scope>NUCLEOTIDE SEQUENCE [LARGE SCALE GENOMIC DNA]</scope>
</reference>
<accession>A0ACC0XFI1</accession>
<name>A0ACC0XFI1_9ROSI</name>
<proteinExistence type="predicted"/>
<protein>
    <submittedName>
        <fullName evidence="1">Uncharacterized protein</fullName>
    </submittedName>
</protein>
<evidence type="ECO:0000313" key="1">
    <source>
        <dbReference type="EMBL" id="KAJ0015244.1"/>
    </source>
</evidence>
<organism evidence="1 2">
    <name type="scientific">Pistacia integerrima</name>
    <dbReference type="NCBI Taxonomy" id="434235"/>
    <lineage>
        <taxon>Eukaryota</taxon>
        <taxon>Viridiplantae</taxon>
        <taxon>Streptophyta</taxon>
        <taxon>Embryophyta</taxon>
        <taxon>Tracheophyta</taxon>
        <taxon>Spermatophyta</taxon>
        <taxon>Magnoliopsida</taxon>
        <taxon>eudicotyledons</taxon>
        <taxon>Gunneridae</taxon>
        <taxon>Pentapetalae</taxon>
        <taxon>rosids</taxon>
        <taxon>malvids</taxon>
        <taxon>Sapindales</taxon>
        <taxon>Anacardiaceae</taxon>
        <taxon>Pistacia</taxon>
    </lineage>
</organism>
<dbReference type="EMBL" id="CM047748">
    <property type="protein sequence ID" value="KAJ0015244.1"/>
    <property type="molecule type" value="Genomic_DNA"/>
</dbReference>
<comment type="caution">
    <text evidence="1">The sequence shown here is derived from an EMBL/GenBank/DDBJ whole genome shotgun (WGS) entry which is preliminary data.</text>
</comment>
<sequence>MKVLDHLIKIIVGVRVRLLNVPGRHLWTVSLRTNSSVNMVVILAP</sequence>
<evidence type="ECO:0000313" key="2">
    <source>
        <dbReference type="Proteomes" id="UP001163603"/>
    </source>
</evidence>
<gene>
    <name evidence="1" type="ORF">Pint_21338</name>
</gene>
<keyword evidence="2" id="KW-1185">Reference proteome</keyword>